<name>R2SDZ9_9ENTE</name>
<reference evidence="2 3" key="1">
    <citation type="submission" date="2013-02" db="EMBL/GenBank/DDBJ databases">
        <title>The Genome Sequence of Enterococcus pallens BAA-351.</title>
        <authorList>
            <consortium name="The Broad Institute Genome Sequencing Platform"/>
            <consortium name="The Broad Institute Genome Sequencing Center for Infectious Disease"/>
            <person name="Earl A.M."/>
            <person name="Gilmore M.S."/>
            <person name="Lebreton F."/>
            <person name="Walker B."/>
            <person name="Young S.K."/>
            <person name="Zeng Q."/>
            <person name="Gargeya S."/>
            <person name="Fitzgerald M."/>
            <person name="Haas B."/>
            <person name="Abouelleil A."/>
            <person name="Alvarado L."/>
            <person name="Arachchi H.M."/>
            <person name="Berlin A.M."/>
            <person name="Chapman S.B."/>
            <person name="Dewar J."/>
            <person name="Goldberg J."/>
            <person name="Griggs A."/>
            <person name="Gujja S."/>
            <person name="Hansen M."/>
            <person name="Howarth C."/>
            <person name="Imamovic A."/>
            <person name="Larimer J."/>
            <person name="McCowan C."/>
            <person name="Murphy C."/>
            <person name="Neiman D."/>
            <person name="Pearson M."/>
            <person name="Priest M."/>
            <person name="Roberts A."/>
            <person name="Saif S."/>
            <person name="Shea T."/>
            <person name="Sisk P."/>
            <person name="Sykes S."/>
            <person name="Wortman J."/>
            <person name="Nusbaum C."/>
            <person name="Birren B."/>
        </authorList>
    </citation>
    <scope>NUCLEOTIDE SEQUENCE [LARGE SCALE GENOMIC DNA]</scope>
    <source>
        <strain evidence="2 3">ATCC BAA-351</strain>
    </source>
</reference>
<evidence type="ECO:0000256" key="1">
    <source>
        <dbReference type="SAM" id="Phobius"/>
    </source>
</evidence>
<organism evidence="2 3">
    <name type="scientific">Enterococcus pallens ATCC BAA-351</name>
    <dbReference type="NCBI Taxonomy" id="1158607"/>
    <lineage>
        <taxon>Bacteria</taxon>
        <taxon>Bacillati</taxon>
        <taxon>Bacillota</taxon>
        <taxon>Bacilli</taxon>
        <taxon>Lactobacillales</taxon>
        <taxon>Enterococcaceae</taxon>
        <taxon>Enterococcus</taxon>
    </lineage>
</organism>
<dbReference type="RefSeq" id="WP_010758604.1">
    <property type="nucleotide sequence ID" value="NZ_ASWD01000004.1"/>
</dbReference>
<dbReference type="EMBL" id="AJAQ01000035">
    <property type="protein sequence ID" value="EOH91091.1"/>
    <property type="molecule type" value="Genomic_DNA"/>
</dbReference>
<proteinExistence type="predicted"/>
<feature type="transmembrane region" description="Helical" evidence="1">
    <location>
        <begin position="79"/>
        <end position="101"/>
    </location>
</feature>
<gene>
    <name evidence="2" type="ORF">UAU_03630</name>
</gene>
<feature type="transmembrane region" description="Helical" evidence="1">
    <location>
        <begin position="113"/>
        <end position="135"/>
    </location>
</feature>
<dbReference type="PATRIC" id="fig|1158607.3.peg.3627"/>
<keyword evidence="3" id="KW-1185">Reference proteome</keyword>
<evidence type="ECO:0000313" key="2">
    <source>
        <dbReference type="EMBL" id="EOH91091.1"/>
    </source>
</evidence>
<dbReference type="HOGENOM" id="CLU_155132_0_0_9"/>
<feature type="transmembrane region" description="Helical" evidence="1">
    <location>
        <begin position="6"/>
        <end position="36"/>
    </location>
</feature>
<keyword evidence="1" id="KW-0812">Transmembrane</keyword>
<feature type="transmembrane region" description="Helical" evidence="1">
    <location>
        <begin position="48"/>
        <end position="73"/>
    </location>
</feature>
<dbReference type="Proteomes" id="UP000013782">
    <property type="component" value="Unassembled WGS sequence"/>
</dbReference>
<dbReference type="AlphaFoldDB" id="R2SDZ9"/>
<keyword evidence="1" id="KW-0472">Membrane</keyword>
<protein>
    <submittedName>
        <fullName evidence="2">Uncharacterized protein</fullName>
    </submittedName>
</protein>
<keyword evidence="1" id="KW-1133">Transmembrane helix</keyword>
<evidence type="ECO:0000313" key="3">
    <source>
        <dbReference type="Proteomes" id="UP000013782"/>
    </source>
</evidence>
<accession>R2SDZ9</accession>
<sequence>MFHVMLILLPLIFLAIVASFILFGVTAVVLSIFGGSAAMMIKNKTAKYLLLISFLILFLVGVQCLYPFAGAYLSMDMGLIPIISTSLFGLIVLLSVGAIKLSTAVPNKTGRTVLMILFGFFAAIALVLALFMLSLR</sequence>
<dbReference type="eggNOG" id="ENOG50306PH">
    <property type="taxonomic scope" value="Bacteria"/>
</dbReference>
<comment type="caution">
    <text evidence="2">The sequence shown here is derived from an EMBL/GenBank/DDBJ whole genome shotgun (WGS) entry which is preliminary data.</text>
</comment>